<evidence type="ECO:0000313" key="1">
    <source>
        <dbReference type="EMBL" id="ADU49606.1"/>
    </source>
</evidence>
<protein>
    <submittedName>
        <fullName evidence="1">Uncharacterized protein</fullName>
    </submittedName>
</protein>
<dbReference type="AlphaFoldDB" id="E6SCK2"/>
<name>E6SCK2_INTC7</name>
<dbReference type="EMBL" id="CP002343">
    <property type="protein sequence ID" value="ADU49606.1"/>
    <property type="molecule type" value="Genomic_DNA"/>
</dbReference>
<dbReference type="HOGENOM" id="CLU_1893380_0_0_11"/>
<proteinExistence type="predicted"/>
<organism evidence="1 2">
    <name type="scientific">Intrasporangium calvum (strain ATCC 23552 / DSM 43043 / JCM 3097 / NBRC 12989 / NCIMB 10167 / NRRL B-3866 / 7 KIP)</name>
    <dbReference type="NCBI Taxonomy" id="710696"/>
    <lineage>
        <taxon>Bacteria</taxon>
        <taxon>Bacillati</taxon>
        <taxon>Actinomycetota</taxon>
        <taxon>Actinomycetes</taxon>
        <taxon>Micrococcales</taxon>
        <taxon>Intrasporangiaceae</taxon>
        <taxon>Intrasporangium</taxon>
    </lineage>
</organism>
<gene>
    <name evidence="1" type="ordered locus">Intca_3120</name>
</gene>
<reference evidence="1 2" key="1">
    <citation type="journal article" date="2010" name="Stand. Genomic Sci.">
        <title>Complete genome sequence of Intrasporangium calvum type strain (7 KIP).</title>
        <authorList>
            <person name="Del Rio T.G."/>
            <person name="Chertkov O."/>
            <person name="Yasawong M."/>
            <person name="Lucas S."/>
            <person name="Deshpande S."/>
            <person name="Cheng J.F."/>
            <person name="Detter C."/>
            <person name="Tapia R."/>
            <person name="Han C."/>
            <person name="Goodwin L."/>
            <person name="Pitluck S."/>
            <person name="Liolios K."/>
            <person name="Ivanova N."/>
            <person name="Mavromatis K."/>
            <person name="Pati A."/>
            <person name="Chen A."/>
            <person name="Palaniappan K."/>
            <person name="Land M."/>
            <person name="Hauser L."/>
            <person name="Chang Y.J."/>
            <person name="Jeffries C.D."/>
            <person name="Rohde M."/>
            <person name="Pukall R."/>
            <person name="Sikorski J."/>
            <person name="Goker M."/>
            <person name="Woyke T."/>
            <person name="Bristow J."/>
            <person name="Eisen J.A."/>
            <person name="Markowitz V."/>
            <person name="Hugenholtz P."/>
            <person name="Kyrpides N.C."/>
            <person name="Klenk H.P."/>
            <person name="Lapidus A."/>
        </authorList>
    </citation>
    <scope>NUCLEOTIDE SEQUENCE [LARGE SCALE GENOMIC DNA]</scope>
    <source>
        <strain evidence="2">ATCC 23552 / DSM 43043 / JCM 3097 / NBRC 12989 / 7 KIP</strain>
    </source>
</reference>
<dbReference type="KEGG" id="ica:Intca_3120"/>
<keyword evidence="2" id="KW-1185">Reference proteome</keyword>
<sequence>MSPARKGQAGQGPLWDPEVDAPLITPKVVGTREEQDWCCLTYLGGIYAINKRYNRGANKHEVREYAMKAGYRDGRAVTAWSKGNGATQNDEDKQRWVTDAGVNYWVKGLAEKHGLALPADLAEPWDAPDFSPDA</sequence>
<dbReference type="Proteomes" id="UP000008914">
    <property type="component" value="Chromosome"/>
</dbReference>
<evidence type="ECO:0000313" key="2">
    <source>
        <dbReference type="Proteomes" id="UP000008914"/>
    </source>
</evidence>
<accession>E6SCK2</accession>